<dbReference type="Proteomes" id="UP001243286">
    <property type="component" value="Unassembled WGS sequence"/>
</dbReference>
<dbReference type="NCBIfam" id="NF033727">
    <property type="entry name" value="chaperon_ArsD"/>
    <property type="match status" value="1"/>
</dbReference>
<comment type="caution">
    <text evidence="1">The sequence shown here is derived from an EMBL/GenBank/DDBJ whole genome shotgun (WGS) entry which is preliminary data.</text>
</comment>
<dbReference type="InterPro" id="IPR010712">
    <property type="entry name" value="Arsenical-R_ArsD"/>
</dbReference>
<evidence type="ECO:0000313" key="2">
    <source>
        <dbReference type="Proteomes" id="UP001243286"/>
    </source>
</evidence>
<dbReference type="Gene3D" id="3.40.30.10">
    <property type="entry name" value="Glutaredoxin"/>
    <property type="match status" value="1"/>
</dbReference>
<dbReference type="RefSeq" id="WP_282357100.1">
    <property type="nucleotide sequence ID" value="NZ_JASBQV010000030.1"/>
</dbReference>
<name>A0ABT6R5N7_9BACL</name>
<gene>
    <name evidence="1" type="primary">arsD</name>
    <name evidence="1" type="ORF">QK289_14105</name>
</gene>
<organism evidence="1 2">
    <name type="scientific">Exiguobacterium antarcticum</name>
    <dbReference type="NCBI Taxonomy" id="132920"/>
    <lineage>
        <taxon>Bacteria</taxon>
        <taxon>Bacillati</taxon>
        <taxon>Bacillota</taxon>
        <taxon>Bacilli</taxon>
        <taxon>Bacillales</taxon>
        <taxon>Bacillales Family XII. Incertae Sedis</taxon>
        <taxon>Exiguobacterium</taxon>
    </lineage>
</organism>
<keyword evidence="2" id="KW-1185">Reference proteome</keyword>
<sequence length="119" mass="12985">MKEIEIYDPAMCCPTGLCGPSIDPELTRMATVVHALKQQGYPIKRFNLANEPAAFVSNSLIKEAITDGVDILPITLVDGAIVRRRGYLSNAEIAELTGLEEKSFAVVDGQKPKVRLTLK</sequence>
<accession>A0ABT6R5N7</accession>
<dbReference type="Pfam" id="PF06953">
    <property type="entry name" value="ArsD"/>
    <property type="match status" value="1"/>
</dbReference>
<evidence type="ECO:0000313" key="1">
    <source>
        <dbReference type="EMBL" id="MDI3236143.1"/>
    </source>
</evidence>
<protein>
    <submittedName>
        <fullName evidence="1">Arsenite efflux transporter metallochaperone ArsD</fullName>
    </submittedName>
</protein>
<dbReference type="EMBL" id="JASBQV010000030">
    <property type="protein sequence ID" value="MDI3236143.1"/>
    <property type="molecule type" value="Genomic_DNA"/>
</dbReference>
<proteinExistence type="predicted"/>
<reference evidence="1 2" key="1">
    <citation type="submission" date="2023-04" db="EMBL/GenBank/DDBJ databases">
        <title>Antarctic isolates genomes.</title>
        <authorList>
            <person name="Dimov S.G."/>
        </authorList>
    </citation>
    <scope>NUCLEOTIDE SEQUENCE [LARGE SCALE GENOMIC DNA]</scope>
    <source>
        <strain evidence="1 2">AL19</strain>
    </source>
</reference>